<dbReference type="EMBL" id="CAJVQB010089108">
    <property type="protein sequence ID" value="CAG8847759.1"/>
    <property type="molecule type" value="Genomic_DNA"/>
</dbReference>
<evidence type="ECO:0000313" key="2">
    <source>
        <dbReference type="EMBL" id="CAG8847759.1"/>
    </source>
</evidence>
<reference evidence="2 3" key="1">
    <citation type="submission" date="2021-06" db="EMBL/GenBank/DDBJ databases">
        <authorList>
            <person name="Kallberg Y."/>
            <person name="Tangrot J."/>
            <person name="Rosling A."/>
        </authorList>
    </citation>
    <scope>NUCLEOTIDE SEQUENCE [LARGE SCALE GENOMIC DNA]</scope>
    <source>
        <strain evidence="2 3">120-4 pot B 10/14</strain>
    </source>
</reference>
<feature type="non-terminal residue" evidence="2">
    <location>
        <position position="1"/>
    </location>
</feature>
<evidence type="ECO:0000313" key="3">
    <source>
        <dbReference type="Proteomes" id="UP000789901"/>
    </source>
</evidence>
<evidence type="ECO:0000256" key="1">
    <source>
        <dbReference type="SAM" id="MobiDB-lite"/>
    </source>
</evidence>
<protein>
    <submittedName>
        <fullName evidence="2">8536_t:CDS:1</fullName>
    </submittedName>
</protein>
<dbReference type="Proteomes" id="UP000789901">
    <property type="component" value="Unassembled WGS sequence"/>
</dbReference>
<comment type="caution">
    <text evidence="2">The sequence shown here is derived from an EMBL/GenBank/DDBJ whole genome shotgun (WGS) entry which is preliminary data.</text>
</comment>
<keyword evidence="3" id="KW-1185">Reference proteome</keyword>
<sequence length="73" mass="8495">KENIDFDKRQIPTTRKKNILIPHTCKRSPNDNIRKCTKNNNTNNANDANDVKDTNNTNNTNNVNNTNNYQKKH</sequence>
<feature type="region of interest" description="Disordered" evidence="1">
    <location>
        <begin position="23"/>
        <end position="73"/>
    </location>
</feature>
<organism evidence="2 3">
    <name type="scientific">Gigaspora margarita</name>
    <dbReference type="NCBI Taxonomy" id="4874"/>
    <lineage>
        <taxon>Eukaryota</taxon>
        <taxon>Fungi</taxon>
        <taxon>Fungi incertae sedis</taxon>
        <taxon>Mucoromycota</taxon>
        <taxon>Glomeromycotina</taxon>
        <taxon>Glomeromycetes</taxon>
        <taxon>Diversisporales</taxon>
        <taxon>Gigasporaceae</taxon>
        <taxon>Gigaspora</taxon>
    </lineage>
</organism>
<proteinExistence type="predicted"/>
<accession>A0ABN7X4J7</accession>
<gene>
    <name evidence="2" type="ORF">GMARGA_LOCUS38833</name>
</gene>
<feature type="compositionally biased region" description="Low complexity" evidence="1">
    <location>
        <begin position="38"/>
        <end position="73"/>
    </location>
</feature>
<name>A0ABN7X4J7_GIGMA</name>